<dbReference type="GO" id="GO:0015562">
    <property type="term" value="F:efflux transmembrane transporter activity"/>
    <property type="evidence" value="ECO:0007669"/>
    <property type="project" value="TreeGrafter"/>
</dbReference>
<dbReference type="OrthoDB" id="9806939at2"/>
<evidence type="ECO:0000256" key="2">
    <source>
        <dbReference type="SAM" id="Coils"/>
    </source>
</evidence>
<evidence type="ECO:0000259" key="3">
    <source>
        <dbReference type="Pfam" id="PF25917"/>
    </source>
</evidence>
<dbReference type="HOGENOM" id="CLU_018816_1_2_6"/>
<protein>
    <submittedName>
        <fullName evidence="5">Efflux transporter, RND family, MFP subunit</fullName>
    </submittedName>
</protein>
<evidence type="ECO:0000313" key="6">
    <source>
        <dbReference type="Proteomes" id="UP000009282"/>
    </source>
</evidence>
<dbReference type="RefSeq" id="WP_014107321.1">
    <property type="nucleotide sequence ID" value="NC_016041.1"/>
</dbReference>
<dbReference type="eggNOG" id="COG0845">
    <property type="taxonomic scope" value="Bacteria"/>
</dbReference>
<feature type="domain" description="Multidrug resistance protein MdtA-like barrel-sandwich hybrid" evidence="3">
    <location>
        <begin position="69"/>
        <end position="190"/>
    </location>
</feature>
<feature type="coiled-coil region" evidence="2">
    <location>
        <begin position="103"/>
        <end position="161"/>
    </location>
</feature>
<dbReference type="SUPFAM" id="SSF111369">
    <property type="entry name" value="HlyD-like secretion proteins"/>
    <property type="match status" value="1"/>
</dbReference>
<dbReference type="Pfam" id="PF25917">
    <property type="entry name" value="BSH_RND"/>
    <property type="match status" value="1"/>
</dbReference>
<feature type="domain" description="CusB-like beta-barrel" evidence="4">
    <location>
        <begin position="201"/>
        <end position="274"/>
    </location>
</feature>
<dbReference type="Gene3D" id="1.10.287.470">
    <property type="entry name" value="Helix hairpin bin"/>
    <property type="match status" value="1"/>
</dbReference>
<evidence type="ECO:0000259" key="4">
    <source>
        <dbReference type="Pfam" id="PF25954"/>
    </source>
</evidence>
<dbReference type="AlphaFoldDB" id="G4QF98"/>
<dbReference type="Gene3D" id="2.40.420.20">
    <property type="match status" value="1"/>
</dbReference>
<name>G4QF98_GLANF</name>
<dbReference type="InterPro" id="IPR058625">
    <property type="entry name" value="MdtA-like_BSH"/>
</dbReference>
<dbReference type="PANTHER" id="PTHR30469">
    <property type="entry name" value="MULTIDRUG RESISTANCE PROTEIN MDTA"/>
    <property type="match status" value="1"/>
</dbReference>
<dbReference type="GO" id="GO:1990281">
    <property type="term" value="C:efflux pump complex"/>
    <property type="evidence" value="ECO:0007669"/>
    <property type="project" value="TreeGrafter"/>
</dbReference>
<dbReference type="Pfam" id="PF25954">
    <property type="entry name" value="Beta-barrel_RND_2"/>
    <property type="match status" value="1"/>
</dbReference>
<comment type="similarity">
    <text evidence="1">Belongs to the membrane fusion protein (MFP) (TC 8.A.1) family.</text>
</comment>
<keyword evidence="2" id="KW-0175">Coiled coil</keyword>
<dbReference type="PANTHER" id="PTHR30469:SF11">
    <property type="entry name" value="BLL4320 PROTEIN"/>
    <property type="match status" value="1"/>
</dbReference>
<sequence>MHWRRWLITLVFCFVVVGLLGFVKFNQVMAAIAFGNSFPEPSETVKIQRVETSSWQPHLKLTGSVLATRSIEIRNELEGIVTFIGFASGGSVKKGDVLMTMQVDDELAQLDAIEAEINIAQLDVSRFEKLLEQRASSRDQVDRAKAQLAVSKARKRSLEAVIAKKTIVAPFDGQAGLHQLEEGAFMSANTLITKLVSNSNTVWVDFNIPQAYSNLAVGTPVSVTSDILGLHDAKASVAAIDQEISTRSRNMKARAEVTSDQVKLKPGSIVSVSLPVSASKEVVRLSSKAIRYDAFGTYVFKLNKDDKDNWRASRQVVYVLAKEDESSILDLAMSNGLEINDVVATQGSFKLREGLLVYTDEQSK</sequence>
<dbReference type="Gene3D" id="2.40.50.100">
    <property type="match status" value="1"/>
</dbReference>
<dbReference type="STRING" id="1085623.GNIT_0288"/>
<reference evidence="5 6" key="1">
    <citation type="journal article" date="2011" name="J. Bacteriol.">
        <title>Complete genome sequence of seawater bacterium Glaciecola nitratireducens FR1064T.</title>
        <authorList>
            <person name="Bian F."/>
            <person name="Qin Q.L."/>
            <person name="Xie B.B."/>
            <person name="Shu Y.L."/>
            <person name="Zhang X.Y."/>
            <person name="Yu Y."/>
            <person name="Chen B."/>
            <person name="Chen X.L."/>
            <person name="Zhou B.C."/>
            <person name="Zhang Y.Z."/>
        </authorList>
    </citation>
    <scope>NUCLEOTIDE SEQUENCE [LARGE SCALE GENOMIC DNA]</scope>
    <source>
        <strain evidence="6">JCM 12485 / KCTC 12276 / FR1064</strain>
    </source>
</reference>
<gene>
    <name evidence="5" type="ordered locus">GNIT_0288</name>
</gene>
<keyword evidence="6" id="KW-1185">Reference proteome</keyword>
<dbReference type="KEGG" id="gni:GNIT_0288"/>
<dbReference type="Proteomes" id="UP000009282">
    <property type="component" value="Chromosome"/>
</dbReference>
<dbReference type="EMBL" id="CP003060">
    <property type="protein sequence ID" value="AEP28442.1"/>
    <property type="molecule type" value="Genomic_DNA"/>
</dbReference>
<dbReference type="Gene3D" id="2.40.30.170">
    <property type="match status" value="1"/>
</dbReference>
<evidence type="ECO:0000313" key="5">
    <source>
        <dbReference type="EMBL" id="AEP28442.1"/>
    </source>
</evidence>
<accession>G4QF98</accession>
<evidence type="ECO:0000256" key="1">
    <source>
        <dbReference type="ARBA" id="ARBA00009477"/>
    </source>
</evidence>
<dbReference type="InterPro" id="IPR058792">
    <property type="entry name" value="Beta-barrel_RND_2"/>
</dbReference>
<proteinExistence type="inferred from homology"/>
<dbReference type="InterPro" id="IPR006143">
    <property type="entry name" value="RND_pump_MFP"/>
</dbReference>
<organism evidence="5 6">
    <name type="scientific">Glaciecola nitratireducens (strain JCM 12485 / KCTC 12276 / FR1064)</name>
    <dbReference type="NCBI Taxonomy" id="1085623"/>
    <lineage>
        <taxon>Bacteria</taxon>
        <taxon>Pseudomonadati</taxon>
        <taxon>Pseudomonadota</taxon>
        <taxon>Gammaproteobacteria</taxon>
        <taxon>Alteromonadales</taxon>
        <taxon>Alteromonadaceae</taxon>
        <taxon>Brumicola</taxon>
    </lineage>
</organism>
<dbReference type="NCBIfam" id="TIGR01730">
    <property type="entry name" value="RND_mfp"/>
    <property type="match status" value="1"/>
</dbReference>